<proteinExistence type="predicted"/>
<gene>
    <name evidence="1" type="ORF">UFOPK2754_02374</name>
</gene>
<evidence type="ECO:0000313" key="1">
    <source>
        <dbReference type="EMBL" id="CAB4760520.1"/>
    </source>
</evidence>
<protein>
    <submittedName>
        <fullName evidence="1">Unannotated protein</fullName>
    </submittedName>
</protein>
<reference evidence="1" key="1">
    <citation type="submission" date="2020-05" db="EMBL/GenBank/DDBJ databases">
        <authorList>
            <person name="Chiriac C."/>
            <person name="Salcher M."/>
            <person name="Ghai R."/>
            <person name="Kavagutti S V."/>
        </authorList>
    </citation>
    <scope>NUCLEOTIDE SEQUENCE</scope>
</reference>
<organism evidence="1">
    <name type="scientific">freshwater metagenome</name>
    <dbReference type="NCBI Taxonomy" id="449393"/>
    <lineage>
        <taxon>unclassified sequences</taxon>
        <taxon>metagenomes</taxon>
        <taxon>ecological metagenomes</taxon>
    </lineage>
</organism>
<dbReference type="EMBL" id="CAEZYR010000104">
    <property type="protein sequence ID" value="CAB4760520.1"/>
    <property type="molecule type" value="Genomic_DNA"/>
</dbReference>
<sequence length="205" mass="22248">MPWMTEPEPRNSSALKNACVIMWKIAATYAPEPMARNMKPSWLTVEYANTFLMSFCATAMVAAKSAVPTPTHAMSVNTHGDASARMGLARVMRYTPEVTMVAAWMSADTGVGPAMASGSQRYSGNCADLPHAPTNSNRAIAVAVLVAIPLLWMPSKRSVYLIVPNAPKDKNIATMKPQSPMRLVTKAFLPAVAFESLVCQNEMRK</sequence>
<name>A0A6J6UKZ7_9ZZZZ</name>
<dbReference type="AlphaFoldDB" id="A0A6J6UKZ7"/>
<accession>A0A6J6UKZ7</accession>